<organism evidence="1 2">
    <name type="scientific">Metallosphaera tengchongensis</name>
    <dbReference type="NCBI Taxonomy" id="1532350"/>
    <lineage>
        <taxon>Archaea</taxon>
        <taxon>Thermoproteota</taxon>
        <taxon>Thermoprotei</taxon>
        <taxon>Sulfolobales</taxon>
        <taxon>Sulfolobaceae</taxon>
        <taxon>Metallosphaera</taxon>
    </lineage>
</organism>
<gene>
    <name evidence="1" type="ORF">GWK48_07760</name>
</gene>
<keyword evidence="2" id="KW-1185">Reference proteome</keyword>
<evidence type="ECO:0000313" key="2">
    <source>
        <dbReference type="Proteomes" id="UP000509301"/>
    </source>
</evidence>
<protein>
    <submittedName>
        <fullName evidence="1">Uncharacterized protein</fullName>
    </submittedName>
</protein>
<name>A0A6N0NWC1_9CREN</name>
<dbReference type="KEGG" id="mten:GWK48_07760"/>
<dbReference type="EMBL" id="CP049074">
    <property type="protein sequence ID" value="QKR01072.1"/>
    <property type="molecule type" value="Genomic_DNA"/>
</dbReference>
<reference evidence="1 2" key="1">
    <citation type="submission" date="2020-02" db="EMBL/GenBank/DDBJ databases">
        <title>Comparative genome analysis reveals the metabolism and evolution of the thermophilic archaeal genus Metallosphaera.</title>
        <authorList>
            <person name="Jiang C."/>
        </authorList>
    </citation>
    <scope>NUCLEOTIDE SEQUENCE [LARGE SCALE GENOMIC DNA]</scope>
    <source>
        <strain evidence="1 2">Ric-A</strain>
    </source>
</reference>
<dbReference type="Proteomes" id="UP000509301">
    <property type="component" value="Chromosome"/>
</dbReference>
<sequence length="151" mass="17473">MVLSSPVKVILVSERGGIDPLLIERFRRIFQKYDEIYIRRAFKVEDVRPTIEAMGGEFVLVDPYHHRKKYTEIVSGIRRAQGRKFIFSFMDREREGSVFGLHTAHSLIKLEGTGSGFRAKILKSVSVENIEIPFGTWEIFGRSEEGLVRWL</sequence>
<accession>A0A6N0NWC1</accession>
<proteinExistence type="predicted"/>
<evidence type="ECO:0000313" key="1">
    <source>
        <dbReference type="EMBL" id="QKR01072.1"/>
    </source>
</evidence>
<dbReference type="AlphaFoldDB" id="A0A6N0NWC1"/>